<dbReference type="GO" id="GO:0008375">
    <property type="term" value="F:acetylglucosaminyltransferase activity"/>
    <property type="evidence" value="ECO:0007669"/>
    <property type="project" value="InterPro"/>
</dbReference>
<keyword evidence="10" id="KW-0333">Golgi apparatus</keyword>
<dbReference type="Proteomes" id="UP000199032">
    <property type="component" value="Unassembled WGS sequence"/>
</dbReference>
<comment type="subcellular location">
    <subcellularLocation>
        <location evidence="2">Golgi apparatus membrane</location>
        <topology evidence="2">Single-pass type II membrane protein</topology>
    </subcellularLocation>
</comment>
<sequence length="318" mass="35781">MTPAPIALFAYNRPTHLARTLDALRDNPLAHKSRLYVYSDGPKTPRDETVVTQVRQVIKKVDGFAAVTIHEQTDNIGLARSIIAGVSELSARYGSVIVLEDDLVVAPGFLTFMNQALKHYEHASRVMTVSGYLFPVEHPEHLTSTFFFPVPASWGWGTWHRAWKQFEPHAVQLLAGLSTKAEQDRFDVDGAYPYFTQLKLQAAGKLDVWGVRWYASMFAAQGLCLYPGQSLVQNIGMDGSGMHCNTSSQFDVRLSKSSAWHFSERIEESPMARDEIRSFFIRLGAQRQKSRIAELASRLRMMAGRMKQTVSSAIRQEK</sequence>
<dbReference type="SUPFAM" id="SSF53448">
    <property type="entry name" value="Nucleotide-diphospho-sugar transferases"/>
    <property type="match status" value="1"/>
</dbReference>
<evidence type="ECO:0000256" key="6">
    <source>
        <dbReference type="ARBA" id="ARBA00022692"/>
    </source>
</evidence>
<keyword evidence="6" id="KW-0812">Transmembrane</keyword>
<evidence type="ECO:0000256" key="1">
    <source>
        <dbReference type="ARBA" id="ARBA00001936"/>
    </source>
</evidence>
<dbReference type="OrthoDB" id="9785375at2"/>
<protein>
    <submittedName>
        <fullName evidence="13">Glycosyltransferase, group 2 family protein</fullName>
        <ecNumber evidence="13">2.4.-.-</ecNumber>
    </submittedName>
</protein>
<dbReference type="InterPro" id="IPR029044">
    <property type="entry name" value="Nucleotide-diphossugar_trans"/>
</dbReference>
<keyword evidence="4 13" id="KW-0328">Glycosyltransferase</keyword>
<evidence type="ECO:0000256" key="8">
    <source>
        <dbReference type="ARBA" id="ARBA00022968"/>
    </source>
</evidence>
<dbReference type="Gene3D" id="3.90.550.10">
    <property type="entry name" value="Spore Coat Polysaccharide Biosynthesis Protein SpsA, Chain A"/>
    <property type="match status" value="1"/>
</dbReference>
<keyword evidence="5 13" id="KW-0808">Transferase</keyword>
<dbReference type="InterPro" id="IPR004139">
    <property type="entry name" value="Glyco_trans_13"/>
</dbReference>
<dbReference type="STRING" id="1742972.COMA1_30033"/>
<keyword evidence="8" id="KW-0735">Signal-anchor</keyword>
<evidence type="ECO:0000256" key="5">
    <source>
        <dbReference type="ARBA" id="ARBA00022679"/>
    </source>
</evidence>
<evidence type="ECO:0000256" key="9">
    <source>
        <dbReference type="ARBA" id="ARBA00022989"/>
    </source>
</evidence>
<dbReference type="EMBL" id="CZQA01000009">
    <property type="protein sequence ID" value="CUS36393.1"/>
    <property type="molecule type" value="Genomic_DNA"/>
</dbReference>
<dbReference type="RefSeq" id="WP_090748950.1">
    <property type="nucleotide sequence ID" value="NZ_CZQA01000009.1"/>
</dbReference>
<evidence type="ECO:0000256" key="2">
    <source>
        <dbReference type="ARBA" id="ARBA00004323"/>
    </source>
</evidence>
<gene>
    <name evidence="13" type="ORF">COMA1_30033</name>
</gene>
<keyword evidence="12" id="KW-0464">Manganese</keyword>
<evidence type="ECO:0000256" key="4">
    <source>
        <dbReference type="ARBA" id="ARBA00022676"/>
    </source>
</evidence>
<dbReference type="AlphaFoldDB" id="A0A0S4LHJ7"/>
<evidence type="ECO:0000313" key="14">
    <source>
        <dbReference type="Proteomes" id="UP000199032"/>
    </source>
</evidence>
<keyword evidence="9" id="KW-1133">Transmembrane helix</keyword>
<keyword evidence="11" id="KW-0472">Membrane</keyword>
<accession>A0A0S4LHJ7</accession>
<evidence type="ECO:0000256" key="7">
    <source>
        <dbReference type="ARBA" id="ARBA00022723"/>
    </source>
</evidence>
<proteinExistence type="predicted"/>
<name>A0A0S4LHJ7_9BACT</name>
<evidence type="ECO:0000256" key="12">
    <source>
        <dbReference type="ARBA" id="ARBA00023211"/>
    </source>
</evidence>
<dbReference type="Pfam" id="PF03071">
    <property type="entry name" value="GNT-I"/>
    <property type="match status" value="1"/>
</dbReference>
<organism evidence="13 14">
    <name type="scientific">Candidatus Nitrospira nitrosa</name>
    <dbReference type="NCBI Taxonomy" id="1742972"/>
    <lineage>
        <taxon>Bacteria</taxon>
        <taxon>Pseudomonadati</taxon>
        <taxon>Nitrospirota</taxon>
        <taxon>Nitrospiria</taxon>
        <taxon>Nitrospirales</taxon>
        <taxon>Nitrospiraceae</taxon>
        <taxon>Nitrospira</taxon>
    </lineage>
</organism>
<keyword evidence="14" id="KW-1185">Reference proteome</keyword>
<reference evidence="13 14" key="1">
    <citation type="submission" date="2015-10" db="EMBL/GenBank/DDBJ databases">
        <authorList>
            <person name="Gilbert D.G."/>
        </authorList>
    </citation>
    <scope>NUCLEOTIDE SEQUENCE [LARGE SCALE GENOMIC DNA]</scope>
    <source>
        <strain evidence="13">COMA1</strain>
    </source>
</reference>
<evidence type="ECO:0000256" key="3">
    <source>
        <dbReference type="ARBA" id="ARBA00004922"/>
    </source>
</evidence>
<comment type="cofactor">
    <cofactor evidence="1">
        <name>Mn(2+)</name>
        <dbReference type="ChEBI" id="CHEBI:29035"/>
    </cofactor>
</comment>
<comment type="pathway">
    <text evidence="3">Protein modification; protein glycosylation.</text>
</comment>
<evidence type="ECO:0000313" key="13">
    <source>
        <dbReference type="EMBL" id="CUS36393.1"/>
    </source>
</evidence>
<evidence type="ECO:0000256" key="11">
    <source>
        <dbReference type="ARBA" id="ARBA00023136"/>
    </source>
</evidence>
<evidence type="ECO:0000256" key="10">
    <source>
        <dbReference type="ARBA" id="ARBA00023034"/>
    </source>
</evidence>
<keyword evidence="7" id="KW-0479">Metal-binding</keyword>
<dbReference type="GO" id="GO:0046872">
    <property type="term" value="F:metal ion binding"/>
    <property type="evidence" value="ECO:0007669"/>
    <property type="project" value="UniProtKB-KW"/>
</dbReference>
<dbReference type="EC" id="2.4.-.-" evidence="13"/>